<proteinExistence type="predicted"/>
<reference evidence="1 2" key="1">
    <citation type="submission" date="2018-02" db="EMBL/GenBank/DDBJ databases">
        <title>Discovery of a pederin family compound in a non-symbiotic bloom-forming cyanobacterium.</title>
        <authorList>
            <person name="Kust A."/>
            <person name="Mares J."/>
            <person name="Jokela J."/>
            <person name="Urajova P."/>
            <person name="Hajek J."/>
            <person name="Saurav K."/>
            <person name="Voracova K."/>
            <person name="Fewer D.P."/>
            <person name="Haapaniemi E."/>
            <person name="Permi P."/>
            <person name="Rehakova K."/>
            <person name="Sivonen K."/>
            <person name="Hrouzek P."/>
        </authorList>
    </citation>
    <scope>NUCLEOTIDE SEQUENCE [LARGE SCALE GENOMIC DNA]</scope>
    <source>
        <strain evidence="1 2">CHARLIE-1</strain>
    </source>
</reference>
<protein>
    <recommendedName>
        <fullName evidence="3">Fluorescence recovery protein</fullName>
    </recommendedName>
</protein>
<keyword evidence="2" id="KW-1185">Reference proteome</keyword>
<dbReference type="AlphaFoldDB" id="A0A2S6CUN5"/>
<organism evidence="1 2">
    <name type="scientific">Cuspidothrix issatschenkoi CHARLIE-1</name>
    <dbReference type="NCBI Taxonomy" id="2052836"/>
    <lineage>
        <taxon>Bacteria</taxon>
        <taxon>Bacillati</taxon>
        <taxon>Cyanobacteriota</taxon>
        <taxon>Cyanophyceae</taxon>
        <taxon>Nostocales</taxon>
        <taxon>Aphanizomenonaceae</taxon>
        <taxon>Cuspidothrix</taxon>
    </lineage>
</organism>
<sequence>MVQVNEVEWSNTEKNVARKAFDQAYIREVNTLIKEVCQQASVISDLNHLWELHDFLSARRHELDGKYDYRYSVLIFVFARLLNEGWLHINELEGLAKDKLIKIEALARMQNFN</sequence>
<dbReference type="OrthoDB" id="8239247at2"/>
<accession>A0A2S6CUN5</accession>
<dbReference type="InterPro" id="IPR053747">
    <property type="entry name" value="Fluoresc_Recovery_Reg"/>
</dbReference>
<gene>
    <name evidence="1" type="ORF">CUN59_09720</name>
</gene>
<dbReference type="Pfam" id="PF18032">
    <property type="entry name" value="FRP"/>
    <property type="match status" value="1"/>
</dbReference>
<dbReference type="Proteomes" id="UP000239589">
    <property type="component" value="Unassembled WGS sequence"/>
</dbReference>
<name>A0A2S6CUN5_9CYAN</name>
<evidence type="ECO:0008006" key="3">
    <source>
        <dbReference type="Google" id="ProtNLM"/>
    </source>
</evidence>
<comment type="caution">
    <text evidence="1">The sequence shown here is derived from an EMBL/GenBank/DDBJ whole genome shotgun (WGS) entry which is preliminary data.</text>
</comment>
<dbReference type="Gene3D" id="6.10.140.1840">
    <property type="match status" value="1"/>
</dbReference>
<dbReference type="GO" id="GO:0042651">
    <property type="term" value="C:thylakoid membrane"/>
    <property type="evidence" value="ECO:0007669"/>
    <property type="project" value="InterPro"/>
</dbReference>
<evidence type="ECO:0000313" key="2">
    <source>
        <dbReference type="Proteomes" id="UP000239589"/>
    </source>
</evidence>
<dbReference type="EMBL" id="PGEM01000066">
    <property type="protein sequence ID" value="PPJ63485.1"/>
    <property type="molecule type" value="Genomic_DNA"/>
</dbReference>
<dbReference type="RefSeq" id="WP_104387663.1">
    <property type="nucleotide sequence ID" value="NZ_PGEM01000066.1"/>
</dbReference>
<dbReference type="InterPro" id="IPR041601">
    <property type="entry name" value="FRP"/>
</dbReference>
<evidence type="ECO:0000313" key="1">
    <source>
        <dbReference type="EMBL" id="PPJ63485.1"/>
    </source>
</evidence>